<evidence type="ECO:0000256" key="3">
    <source>
        <dbReference type="ARBA" id="ARBA00022801"/>
    </source>
</evidence>
<keyword evidence="6" id="KW-0961">Cell wall biogenesis/degradation</keyword>
<evidence type="ECO:0000256" key="2">
    <source>
        <dbReference type="ARBA" id="ARBA00022729"/>
    </source>
</evidence>
<keyword evidence="11" id="KW-0645">Protease</keyword>
<name>A0A851GG91_9BACT</name>
<dbReference type="SUPFAM" id="SSF56601">
    <property type="entry name" value="beta-lactamase/transpeptidase-like"/>
    <property type="match status" value="1"/>
</dbReference>
<sequence length="294" mass="32425">MVDAWERNHSPSFRLNVSNTMRFFLLSLVLAIVPASANPTIVGTIPRKAPPSISAKRAIVVDYMSGRVLYEKNSRERCHVASTQKLLTALCVFDTNVNQSFTITKSDTWVEPTKLGILPGEVYTRRKLVGALLVKSGNDVARALARSVAGSESKFSDVMNRKARSLGMKESNFLNPHGLTATGQYSTARDMAICAREAFKNPAIRGIIKTKGYNFRFSNGRTKYLKNTNRVLKSVNYCNGMKTGTTRASGRCLISSGTLNGRTAIVVVLGATSSTIWRDSERLLRWSLERPAAR</sequence>
<dbReference type="GO" id="GO:0009002">
    <property type="term" value="F:serine-type D-Ala-D-Ala carboxypeptidase activity"/>
    <property type="evidence" value="ECO:0007669"/>
    <property type="project" value="InterPro"/>
</dbReference>
<feature type="binding site" evidence="8">
    <location>
        <position position="242"/>
    </location>
    <ligand>
        <name>substrate</name>
    </ligand>
</feature>
<evidence type="ECO:0000256" key="4">
    <source>
        <dbReference type="ARBA" id="ARBA00022960"/>
    </source>
</evidence>
<organism evidence="11 12">
    <name type="scientific">Oceaniferula marina</name>
    <dbReference type="NCBI Taxonomy" id="2748318"/>
    <lineage>
        <taxon>Bacteria</taxon>
        <taxon>Pseudomonadati</taxon>
        <taxon>Verrucomicrobiota</taxon>
        <taxon>Verrucomicrobiia</taxon>
        <taxon>Verrucomicrobiales</taxon>
        <taxon>Verrucomicrobiaceae</taxon>
        <taxon>Oceaniferula</taxon>
    </lineage>
</organism>
<evidence type="ECO:0000313" key="11">
    <source>
        <dbReference type="EMBL" id="NWK56533.1"/>
    </source>
</evidence>
<dbReference type="PANTHER" id="PTHR21581:SF6">
    <property type="entry name" value="TRAFFICKING PROTEIN PARTICLE COMPLEX SUBUNIT 12"/>
    <property type="match status" value="1"/>
</dbReference>
<evidence type="ECO:0000259" key="10">
    <source>
        <dbReference type="Pfam" id="PF00768"/>
    </source>
</evidence>
<keyword evidence="3" id="KW-0378">Hydrolase</keyword>
<comment type="caution">
    <text evidence="11">The sequence shown here is derived from an EMBL/GenBank/DDBJ whole genome shotgun (WGS) entry which is preliminary data.</text>
</comment>
<evidence type="ECO:0000256" key="5">
    <source>
        <dbReference type="ARBA" id="ARBA00022984"/>
    </source>
</evidence>
<dbReference type="InterPro" id="IPR012338">
    <property type="entry name" value="Beta-lactam/transpept-like"/>
</dbReference>
<proteinExistence type="inferred from homology"/>
<dbReference type="GO" id="GO:0008360">
    <property type="term" value="P:regulation of cell shape"/>
    <property type="evidence" value="ECO:0007669"/>
    <property type="project" value="UniProtKB-KW"/>
</dbReference>
<reference evidence="11 12" key="1">
    <citation type="submission" date="2020-07" db="EMBL/GenBank/DDBJ databases">
        <title>Roseicoccus Jingziensis gen. nov., sp. nov., isolated from coastal seawater.</title>
        <authorList>
            <person name="Feng X."/>
        </authorList>
    </citation>
    <scope>NUCLEOTIDE SEQUENCE [LARGE SCALE GENOMIC DNA]</scope>
    <source>
        <strain evidence="11 12">N1E253</strain>
    </source>
</reference>
<protein>
    <submittedName>
        <fullName evidence="11">D-alanyl-D-alanine carboxypeptidase</fullName>
    </submittedName>
</protein>
<dbReference type="Proteomes" id="UP000557872">
    <property type="component" value="Unassembled WGS sequence"/>
</dbReference>
<feature type="active site" evidence="7">
    <location>
        <position position="136"/>
    </location>
</feature>
<dbReference type="PRINTS" id="PR00725">
    <property type="entry name" value="DADACBPTASE1"/>
</dbReference>
<dbReference type="Pfam" id="PF00768">
    <property type="entry name" value="Peptidase_S11"/>
    <property type="match status" value="1"/>
</dbReference>
<feature type="active site" description="Acyl-ester intermediate" evidence="7">
    <location>
        <position position="82"/>
    </location>
</feature>
<keyword evidence="5" id="KW-0573">Peptidoglycan synthesis</keyword>
<dbReference type="GO" id="GO:0009252">
    <property type="term" value="P:peptidoglycan biosynthetic process"/>
    <property type="evidence" value="ECO:0007669"/>
    <property type="project" value="UniProtKB-KW"/>
</dbReference>
<keyword evidence="12" id="KW-1185">Reference proteome</keyword>
<feature type="active site" description="Proton acceptor" evidence="7">
    <location>
        <position position="85"/>
    </location>
</feature>
<dbReference type="InterPro" id="IPR001967">
    <property type="entry name" value="Peptidase_S11_N"/>
</dbReference>
<dbReference type="AlphaFoldDB" id="A0A851GG91"/>
<comment type="similarity">
    <text evidence="1 9">Belongs to the peptidase S11 family.</text>
</comment>
<keyword evidence="2" id="KW-0732">Signal</keyword>
<evidence type="ECO:0000256" key="9">
    <source>
        <dbReference type="RuleBase" id="RU004016"/>
    </source>
</evidence>
<feature type="domain" description="Peptidase S11 D-alanyl-D-alanine carboxypeptidase A N-terminal" evidence="10">
    <location>
        <begin position="48"/>
        <end position="272"/>
    </location>
</feature>
<evidence type="ECO:0000313" key="12">
    <source>
        <dbReference type="Proteomes" id="UP000557872"/>
    </source>
</evidence>
<gene>
    <name evidence="11" type="ORF">HW115_13005</name>
</gene>
<evidence type="ECO:0000256" key="6">
    <source>
        <dbReference type="ARBA" id="ARBA00023316"/>
    </source>
</evidence>
<evidence type="ECO:0000256" key="8">
    <source>
        <dbReference type="PIRSR" id="PIRSR618044-2"/>
    </source>
</evidence>
<evidence type="ECO:0000256" key="7">
    <source>
        <dbReference type="PIRSR" id="PIRSR618044-1"/>
    </source>
</evidence>
<dbReference type="InterPro" id="IPR018044">
    <property type="entry name" value="Peptidase_S11"/>
</dbReference>
<keyword evidence="11" id="KW-0121">Carboxypeptidase</keyword>
<dbReference type="GO" id="GO:0071555">
    <property type="term" value="P:cell wall organization"/>
    <property type="evidence" value="ECO:0007669"/>
    <property type="project" value="UniProtKB-KW"/>
</dbReference>
<evidence type="ECO:0000256" key="1">
    <source>
        <dbReference type="ARBA" id="ARBA00007164"/>
    </source>
</evidence>
<dbReference type="GO" id="GO:0006508">
    <property type="term" value="P:proteolysis"/>
    <property type="evidence" value="ECO:0007669"/>
    <property type="project" value="InterPro"/>
</dbReference>
<dbReference type="PANTHER" id="PTHR21581">
    <property type="entry name" value="D-ALANYL-D-ALANINE CARBOXYPEPTIDASE"/>
    <property type="match status" value="1"/>
</dbReference>
<dbReference type="Gene3D" id="3.40.710.10">
    <property type="entry name" value="DD-peptidase/beta-lactamase superfamily"/>
    <property type="match status" value="1"/>
</dbReference>
<keyword evidence="4" id="KW-0133">Cell shape</keyword>
<dbReference type="EMBL" id="JACBAZ010000004">
    <property type="protein sequence ID" value="NWK56533.1"/>
    <property type="molecule type" value="Genomic_DNA"/>
</dbReference>
<accession>A0A851GG91</accession>